<protein>
    <submittedName>
        <fullName evidence="1">Uncharacterized protein</fullName>
    </submittedName>
</protein>
<dbReference type="Proteomes" id="UP000807769">
    <property type="component" value="Unassembled WGS sequence"/>
</dbReference>
<proteinExistence type="predicted"/>
<dbReference type="GeneID" id="64627479"/>
<accession>A0A9P7DY23</accession>
<reference evidence="1" key="1">
    <citation type="journal article" date="2020" name="New Phytol.">
        <title>Comparative genomics reveals dynamic genome evolution in host specialist ectomycorrhizal fungi.</title>
        <authorList>
            <person name="Lofgren L.A."/>
            <person name="Nguyen N.H."/>
            <person name="Vilgalys R."/>
            <person name="Ruytinx J."/>
            <person name="Liao H.L."/>
            <person name="Branco S."/>
            <person name="Kuo A."/>
            <person name="LaButti K."/>
            <person name="Lipzen A."/>
            <person name="Andreopoulos W."/>
            <person name="Pangilinan J."/>
            <person name="Riley R."/>
            <person name="Hundley H."/>
            <person name="Na H."/>
            <person name="Barry K."/>
            <person name="Grigoriev I.V."/>
            <person name="Stajich J.E."/>
            <person name="Kennedy P.G."/>
        </authorList>
    </citation>
    <scope>NUCLEOTIDE SEQUENCE</scope>
    <source>
        <strain evidence="1">MN1</strain>
    </source>
</reference>
<name>A0A9P7DY23_9AGAM</name>
<keyword evidence="2" id="KW-1185">Reference proteome</keyword>
<dbReference type="RefSeq" id="XP_041187702.1">
    <property type="nucleotide sequence ID" value="XM_041333462.1"/>
</dbReference>
<sequence length="115" mass="13126">MDGDVSYLMYLHYTVITQTLTIVDIHHDHSRGCGDTRNHSIDCHENDIKKFGCNAQLHYVRQLKETVMDQVSEYVPEVIGFVQGIIKNVISKVHIHYLISDIMPSESPREKGTGN</sequence>
<evidence type="ECO:0000313" key="2">
    <source>
        <dbReference type="Proteomes" id="UP000807769"/>
    </source>
</evidence>
<comment type="caution">
    <text evidence="1">The sequence shown here is derived from an EMBL/GenBank/DDBJ whole genome shotgun (WGS) entry which is preliminary data.</text>
</comment>
<evidence type="ECO:0000313" key="1">
    <source>
        <dbReference type="EMBL" id="KAG1806193.1"/>
    </source>
</evidence>
<dbReference type="AlphaFoldDB" id="A0A9P7DY23"/>
<organism evidence="1 2">
    <name type="scientific">Suillus subaureus</name>
    <dbReference type="NCBI Taxonomy" id="48587"/>
    <lineage>
        <taxon>Eukaryota</taxon>
        <taxon>Fungi</taxon>
        <taxon>Dikarya</taxon>
        <taxon>Basidiomycota</taxon>
        <taxon>Agaricomycotina</taxon>
        <taxon>Agaricomycetes</taxon>
        <taxon>Agaricomycetidae</taxon>
        <taxon>Boletales</taxon>
        <taxon>Suillineae</taxon>
        <taxon>Suillaceae</taxon>
        <taxon>Suillus</taxon>
    </lineage>
</organism>
<gene>
    <name evidence="1" type="ORF">BJ212DRAFT_1303710</name>
</gene>
<dbReference type="EMBL" id="JABBWG010000047">
    <property type="protein sequence ID" value="KAG1806193.1"/>
    <property type="molecule type" value="Genomic_DNA"/>
</dbReference>